<dbReference type="InterPro" id="IPR006405">
    <property type="entry name" value="Nic_PRibTrfase_pncB"/>
</dbReference>
<dbReference type="Proteomes" id="UP000004394">
    <property type="component" value="Unassembled WGS sequence"/>
</dbReference>
<dbReference type="eggNOG" id="COG1488">
    <property type="taxonomic scope" value="Bacteria"/>
</dbReference>
<dbReference type="InterPro" id="IPR041525">
    <property type="entry name" value="N/Namide_PRibTrfase"/>
</dbReference>
<feature type="domain" description="Nicotinate/nicotinamide phosphoribosyltransferase" evidence="10">
    <location>
        <begin position="156"/>
        <end position="343"/>
    </location>
</feature>
<dbReference type="NCBIfam" id="TIGR01513">
    <property type="entry name" value="NAPRTase_put"/>
    <property type="match status" value="1"/>
</dbReference>
<evidence type="ECO:0000259" key="12">
    <source>
        <dbReference type="Pfam" id="PF17956"/>
    </source>
</evidence>
<keyword evidence="4" id="KW-0597">Phosphoprotein</keyword>
<comment type="pathway">
    <text evidence="1 9">Cofactor biosynthesis; NAD(+) biosynthesis; nicotinate D-ribonucleotide from nicotinate: step 1/1.</text>
</comment>
<reference evidence="13" key="1">
    <citation type="submission" date="2010-07" db="EMBL/GenBank/DDBJ databases">
        <authorList>
            <person name="Muzny D."/>
            <person name="Qin X."/>
            <person name="Deng J."/>
            <person name="Jiang H."/>
            <person name="Liu Y."/>
            <person name="Qu J."/>
            <person name="Song X.-Z."/>
            <person name="Zhang L."/>
            <person name="Thornton R."/>
            <person name="Coyle M."/>
            <person name="Francisco L."/>
            <person name="Jackson L."/>
            <person name="Javaid M."/>
            <person name="Korchina V."/>
            <person name="Kovar C."/>
            <person name="Mata R."/>
            <person name="Mathew T."/>
            <person name="Ngo R."/>
            <person name="Nguyen L."/>
            <person name="Nguyen N."/>
            <person name="Okwuonu G."/>
            <person name="Ongeri F."/>
            <person name="Pham C."/>
            <person name="Simmons D."/>
            <person name="Wilczek-Boney K."/>
            <person name="Hale W."/>
            <person name="Jakkamsetti A."/>
            <person name="Pham P."/>
            <person name="Ruth R."/>
            <person name="San Lucas F."/>
            <person name="Warren J."/>
            <person name="Zhang J."/>
            <person name="Zhao Z."/>
            <person name="Zhou C."/>
            <person name="Zhu D."/>
            <person name="Lee S."/>
            <person name="Bess C."/>
            <person name="Blankenburg K."/>
            <person name="Forbes L."/>
            <person name="Fu Q."/>
            <person name="Gubbala S."/>
            <person name="Hirani K."/>
            <person name="Jayaseelan J.C."/>
            <person name="Lara F."/>
            <person name="Munidasa M."/>
            <person name="Palculict T."/>
            <person name="Patil S."/>
            <person name="Pu L.-L."/>
            <person name="Saada N."/>
            <person name="Tang L."/>
            <person name="Weissenberger G."/>
            <person name="Zhu Y."/>
            <person name="Hemphill L."/>
            <person name="Shang Y."/>
            <person name="Youmans B."/>
            <person name="Ayvaz T."/>
            <person name="Ross M."/>
            <person name="Santibanez J."/>
            <person name="Aqrawi P."/>
            <person name="Gross S."/>
            <person name="Joshi V."/>
            <person name="Fowler G."/>
            <person name="Nazareth L."/>
            <person name="Reid J."/>
            <person name="Worley K."/>
            <person name="Petrosino J."/>
            <person name="Highlander S."/>
            <person name="Gibbs R."/>
        </authorList>
    </citation>
    <scope>NUCLEOTIDE SEQUENCE [LARGE SCALE GENOMIC DNA]</scope>
    <source>
        <strain evidence="13">DSM 16973</strain>
    </source>
</reference>
<dbReference type="RefSeq" id="WP_006948530.1">
    <property type="nucleotide sequence ID" value="NZ_BAJI01000013.1"/>
</dbReference>
<dbReference type="PANTHER" id="PTHR11098">
    <property type="entry name" value="NICOTINATE PHOSPHORIBOSYLTRANSFERASE"/>
    <property type="match status" value="1"/>
</dbReference>
<gene>
    <name evidence="13" type="primary">pncB</name>
    <name evidence="13" type="ORF">HMPREF0658_0740</name>
</gene>
<dbReference type="PANTHER" id="PTHR11098:SF1">
    <property type="entry name" value="NICOTINATE PHOSPHORIBOSYLTRANSFERASE"/>
    <property type="match status" value="1"/>
</dbReference>
<keyword evidence="6 9" id="KW-0662">Pyridine nucleotide biosynthesis</keyword>
<keyword evidence="5 9" id="KW-0436">Ligase</keyword>
<evidence type="ECO:0000256" key="6">
    <source>
        <dbReference type="ARBA" id="ARBA00022642"/>
    </source>
</evidence>
<dbReference type="EC" id="6.3.4.21" evidence="3 9"/>
<dbReference type="GO" id="GO:0005829">
    <property type="term" value="C:cytosol"/>
    <property type="evidence" value="ECO:0007669"/>
    <property type="project" value="TreeGrafter"/>
</dbReference>
<dbReference type="SUPFAM" id="SSF51690">
    <property type="entry name" value="Nicotinate/Quinolinate PRTase C-terminal domain-like"/>
    <property type="match status" value="1"/>
</dbReference>
<evidence type="ECO:0000256" key="3">
    <source>
        <dbReference type="ARBA" id="ARBA00013236"/>
    </source>
</evidence>
<dbReference type="InterPro" id="IPR040727">
    <property type="entry name" value="NAPRTase_N"/>
</dbReference>
<dbReference type="FunFam" id="3.20.20.70:FF:000076">
    <property type="entry name" value="Nicotinate phosphoribosyltransferase"/>
    <property type="match status" value="1"/>
</dbReference>
<dbReference type="GO" id="GO:0004516">
    <property type="term" value="F:nicotinate phosphoribosyltransferase activity"/>
    <property type="evidence" value="ECO:0007669"/>
    <property type="project" value="UniProtKB-UniRule"/>
</dbReference>
<organism evidence="13 14">
    <name type="scientific">Hoylesella marshii DSM 16973 = JCM 13450</name>
    <dbReference type="NCBI Taxonomy" id="862515"/>
    <lineage>
        <taxon>Bacteria</taxon>
        <taxon>Pseudomonadati</taxon>
        <taxon>Bacteroidota</taxon>
        <taxon>Bacteroidia</taxon>
        <taxon>Bacteroidales</taxon>
        <taxon>Prevotellaceae</taxon>
        <taxon>Hoylesella</taxon>
    </lineage>
</organism>
<name>E0NRD9_9BACT</name>
<feature type="domain" description="Nicotinate phosphoribosyltransferase C-terminal" evidence="12">
    <location>
        <begin position="364"/>
        <end position="473"/>
    </location>
</feature>
<dbReference type="PIRSF" id="PIRSF000484">
    <property type="entry name" value="NAPRT"/>
    <property type="match status" value="1"/>
</dbReference>
<dbReference type="NCBIfam" id="NF006695">
    <property type="entry name" value="PRK09243.1-2"/>
    <property type="match status" value="1"/>
</dbReference>
<protein>
    <recommendedName>
        <fullName evidence="3 9">Nicotinate phosphoribosyltransferase</fullName>
        <ecNumber evidence="3 9">6.3.4.21</ecNumber>
    </recommendedName>
</protein>
<evidence type="ECO:0000256" key="5">
    <source>
        <dbReference type="ARBA" id="ARBA00022598"/>
    </source>
</evidence>
<dbReference type="Pfam" id="PF17956">
    <property type="entry name" value="NAPRTase_C"/>
    <property type="match status" value="1"/>
</dbReference>
<proteinExistence type="inferred from homology"/>
<dbReference type="GO" id="GO:0047280">
    <property type="term" value="F:nicotinamide phosphoribosyltransferase activity"/>
    <property type="evidence" value="ECO:0007669"/>
    <property type="project" value="UniProtKB-ARBA"/>
</dbReference>
<evidence type="ECO:0000256" key="2">
    <source>
        <dbReference type="ARBA" id="ARBA00010897"/>
    </source>
</evidence>
<dbReference type="SUPFAM" id="SSF54675">
    <property type="entry name" value="Nicotinate/Quinolinate PRTase N-terminal domain-like"/>
    <property type="match status" value="1"/>
</dbReference>
<evidence type="ECO:0000313" key="13">
    <source>
        <dbReference type="EMBL" id="EFM02235.1"/>
    </source>
</evidence>
<dbReference type="Gene3D" id="3.20.20.70">
    <property type="entry name" value="Aldolase class I"/>
    <property type="match status" value="1"/>
</dbReference>
<dbReference type="InterPro" id="IPR041619">
    <property type="entry name" value="NAPRTase_C"/>
</dbReference>
<comment type="catalytic activity">
    <reaction evidence="8 9">
        <text>5-phospho-alpha-D-ribose 1-diphosphate + nicotinate + ATP + H2O = nicotinate beta-D-ribonucleotide + ADP + phosphate + diphosphate</text>
        <dbReference type="Rhea" id="RHEA:36163"/>
        <dbReference type="ChEBI" id="CHEBI:15377"/>
        <dbReference type="ChEBI" id="CHEBI:30616"/>
        <dbReference type="ChEBI" id="CHEBI:32544"/>
        <dbReference type="ChEBI" id="CHEBI:33019"/>
        <dbReference type="ChEBI" id="CHEBI:43474"/>
        <dbReference type="ChEBI" id="CHEBI:57502"/>
        <dbReference type="ChEBI" id="CHEBI:58017"/>
        <dbReference type="ChEBI" id="CHEBI:456216"/>
        <dbReference type="EC" id="6.3.4.21"/>
    </reaction>
</comment>
<evidence type="ECO:0000256" key="1">
    <source>
        <dbReference type="ARBA" id="ARBA00004952"/>
    </source>
</evidence>
<keyword evidence="13" id="KW-0328">Glycosyltransferase</keyword>
<evidence type="ECO:0000256" key="8">
    <source>
        <dbReference type="ARBA" id="ARBA00048668"/>
    </source>
</evidence>
<evidence type="ECO:0000256" key="9">
    <source>
        <dbReference type="RuleBase" id="RU365100"/>
    </source>
</evidence>
<evidence type="ECO:0000256" key="4">
    <source>
        <dbReference type="ARBA" id="ARBA00022553"/>
    </source>
</evidence>
<dbReference type="NCBIfam" id="NF009131">
    <property type="entry name" value="PRK12484.1"/>
    <property type="match status" value="1"/>
</dbReference>
<dbReference type="Gene3D" id="3.20.140.10">
    <property type="entry name" value="nicotinate phosphoribosyltransferase"/>
    <property type="match status" value="1"/>
</dbReference>
<dbReference type="InterPro" id="IPR013785">
    <property type="entry name" value="Aldolase_TIM"/>
</dbReference>
<dbReference type="EMBL" id="AEEI01000026">
    <property type="protein sequence ID" value="EFM02235.1"/>
    <property type="molecule type" value="Genomic_DNA"/>
</dbReference>
<comment type="PTM">
    <text evidence="9">Transiently phosphorylated on a His residue during the reaction cycle. Phosphorylation strongly increases the affinity for substrates and increases the rate of nicotinate D-ribonucleotide production. Dephosphorylation regenerates the low-affinity form of the enzyme, leading to product release.</text>
</comment>
<dbReference type="STRING" id="862515.HMPREF0658_0740"/>
<evidence type="ECO:0000256" key="7">
    <source>
        <dbReference type="ARBA" id="ARBA00022679"/>
    </source>
</evidence>
<evidence type="ECO:0000259" key="11">
    <source>
        <dbReference type="Pfam" id="PF17767"/>
    </source>
</evidence>
<dbReference type="Pfam" id="PF17767">
    <property type="entry name" value="NAPRTase_N"/>
    <property type="match status" value="1"/>
</dbReference>
<feature type="domain" description="Nicotinate phosphoribosyltransferase N-terminal" evidence="11">
    <location>
        <begin position="11"/>
        <end position="135"/>
    </location>
</feature>
<dbReference type="UniPathway" id="UPA00253">
    <property type="reaction ID" value="UER00457"/>
</dbReference>
<evidence type="ECO:0000259" key="10">
    <source>
        <dbReference type="Pfam" id="PF04095"/>
    </source>
</evidence>
<dbReference type="CDD" id="cd01570">
    <property type="entry name" value="NAPRTase_A"/>
    <property type="match status" value="1"/>
</dbReference>
<sequence length="482" mass="54255">MTQFDKRNISMMTDLYELTMANGYFLNGNENDRVAFDVFYRRNPDGGGFAIFAGLEQVVELIEGLHFDDEDIDYLRSLGLFDERFLAFLKDFRFTGDVYAFREGSIIYPNEPILTIVAPLAQSQLIETALLTIINHQSLIATKANRIVRAAQGRAISDMGARRAHNLDAAVYGARAAYIGGVANTATVLAGKQFGIPVVGTMAHSWVMFYENEYDAFCRYADIYGSKSVFLVDTYNTLESGVPTAIRVAHEVLHPRGERLLGIRIDSGDMAYLSKKARRMLDDAGMQDCRILGSNSLDEFTISSMLTQGGCIDSFGVGERLITSYSDAMFGAVYKLVAVERDGHFVPKIKLSENIGKITNPGLKSVYRIYSEEGQAVADLLTCRDETPDLSVPYTYISPDKPWQQRQFRHCTAKPLQQLVISNGQRTMTAPSLNEIRSYVRHQLDTEIWKEEQRFNNPHAHYLDMSPAYYQLKMNLMQACKI</sequence>
<dbReference type="HOGENOM" id="CLU_025154_2_1_10"/>
<keyword evidence="14" id="KW-1185">Reference proteome</keyword>
<keyword evidence="7 9" id="KW-0808">Transferase</keyword>
<dbReference type="InterPro" id="IPR036068">
    <property type="entry name" value="Nicotinate_pribotase-like_C"/>
</dbReference>
<comment type="function">
    <text evidence="9">Catalyzes the first step in the biosynthesis of NAD from nicotinic acid, the ATP-dependent synthesis of beta-nicotinate D-ribonucleotide from nicotinate and 5-phospho-D-ribose 1-phosphate.</text>
</comment>
<dbReference type="InterPro" id="IPR007229">
    <property type="entry name" value="Nic_PRibTrfase-Fam"/>
</dbReference>
<comment type="caution">
    <text evidence="13">The sequence shown here is derived from an EMBL/GenBank/DDBJ whole genome shotgun (WGS) entry which is preliminary data.</text>
</comment>
<evidence type="ECO:0000313" key="14">
    <source>
        <dbReference type="Proteomes" id="UP000004394"/>
    </source>
</evidence>
<dbReference type="Pfam" id="PF04095">
    <property type="entry name" value="NAPRTase"/>
    <property type="match status" value="1"/>
</dbReference>
<accession>E0NRD9</accession>
<dbReference type="GO" id="GO:0034355">
    <property type="term" value="P:NAD+ biosynthetic process via the salvage pathway"/>
    <property type="evidence" value="ECO:0007669"/>
    <property type="project" value="TreeGrafter"/>
</dbReference>
<dbReference type="OrthoDB" id="9770610at2"/>
<dbReference type="AlphaFoldDB" id="E0NRD9"/>
<comment type="similarity">
    <text evidence="2 9">Belongs to the NAPRTase family.</text>
</comment>